<dbReference type="EMBL" id="SDPU01000037">
    <property type="protein sequence ID" value="RYU08813.1"/>
    <property type="molecule type" value="Genomic_DNA"/>
</dbReference>
<dbReference type="InterPro" id="IPR045863">
    <property type="entry name" value="CorA_TM1_TM2"/>
</dbReference>
<evidence type="ECO:0000313" key="10">
    <source>
        <dbReference type="Proteomes" id="UP000291189"/>
    </source>
</evidence>
<dbReference type="OrthoDB" id="4815667at2"/>
<gene>
    <name evidence="9" type="ORF">ETU37_22390</name>
</gene>
<evidence type="ECO:0000256" key="5">
    <source>
        <dbReference type="ARBA" id="ARBA00022692"/>
    </source>
</evidence>
<dbReference type="GO" id="GO:0005886">
    <property type="term" value="C:plasma membrane"/>
    <property type="evidence" value="ECO:0007669"/>
    <property type="project" value="UniProtKB-SubCell"/>
</dbReference>
<keyword evidence="3" id="KW-0813">Transport</keyword>
<organism evidence="9 10">
    <name type="scientific">Nocardioides iriomotensis</name>
    <dbReference type="NCBI Taxonomy" id="715784"/>
    <lineage>
        <taxon>Bacteria</taxon>
        <taxon>Bacillati</taxon>
        <taxon>Actinomycetota</taxon>
        <taxon>Actinomycetes</taxon>
        <taxon>Propionibacteriales</taxon>
        <taxon>Nocardioidaceae</taxon>
        <taxon>Nocardioides</taxon>
    </lineage>
</organism>
<dbReference type="Gene3D" id="1.20.58.340">
    <property type="entry name" value="Magnesium transport protein CorA, transmembrane region"/>
    <property type="match status" value="2"/>
</dbReference>
<keyword evidence="6 8" id="KW-1133">Transmembrane helix</keyword>
<keyword evidence="5 8" id="KW-0812">Transmembrane</keyword>
<evidence type="ECO:0000256" key="2">
    <source>
        <dbReference type="ARBA" id="ARBA00009765"/>
    </source>
</evidence>
<evidence type="ECO:0000256" key="8">
    <source>
        <dbReference type="SAM" id="Phobius"/>
    </source>
</evidence>
<dbReference type="InterPro" id="IPR045861">
    <property type="entry name" value="CorA_cytoplasmic_dom"/>
</dbReference>
<evidence type="ECO:0000313" key="9">
    <source>
        <dbReference type="EMBL" id="RYU08813.1"/>
    </source>
</evidence>
<dbReference type="AlphaFoldDB" id="A0A4Q5IT12"/>
<feature type="transmembrane region" description="Helical" evidence="8">
    <location>
        <begin position="270"/>
        <end position="293"/>
    </location>
</feature>
<name>A0A4Q5IT12_9ACTN</name>
<proteinExistence type="inferred from homology"/>
<evidence type="ECO:0000256" key="4">
    <source>
        <dbReference type="ARBA" id="ARBA00022475"/>
    </source>
</evidence>
<dbReference type="GO" id="GO:0015087">
    <property type="term" value="F:cobalt ion transmembrane transporter activity"/>
    <property type="evidence" value="ECO:0007669"/>
    <property type="project" value="TreeGrafter"/>
</dbReference>
<reference evidence="9 10" key="1">
    <citation type="submission" date="2019-01" db="EMBL/GenBank/DDBJ databases">
        <title>Nocardioides guangzhouensis sp. nov., an actinobacterium isolated from soil.</title>
        <authorList>
            <person name="Fu Y."/>
            <person name="Cai Y."/>
            <person name="Lin Z."/>
            <person name="Chen P."/>
        </authorList>
    </citation>
    <scope>NUCLEOTIDE SEQUENCE [LARGE SCALE GENOMIC DNA]</scope>
    <source>
        <strain evidence="9 10">NBRC 105384</strain>
    </source>
</reference>
<evidence type="ECO:0000256" key="6">
    <source>
        <dbReference type="ARBA" id="ARBA00022989"/>
    </source>
</evidence>
<comment type="subcellular location">
    <subcellularLocation>
        <location evidence="1">Cell membrane</location>
        <topology evidence="1">Multi-pass membrane protein</topology>
    </subcellularLocation>
</comment>
<evidence type="ECO:0000256" key="1">
    <source>
        <dbReference type="ARBA" id="ARBA00004651"/>
    </source>
</evidence>
<dbReference type="Gene3D" id="3.30.460.20">
    <property type="entry name" value="CorA soluble domain-like"/>
    <property type="match status" value="1"/>
</dbReference>
<keyword evidence="10" id="KW-1185">Reference proteome</keyword>
<dbReference type="Proteomes" id="UP000291189">
    <property type="component" value="Unassembled WGS sequence"/>
</dbReference>
<comment type="caution">
    <text evidence="9">The sequence shown here is derived from an EMBL/GenBank/DDBJ whole genome shotgun (WGS) entry which is preliminary data.</text>
</comment>
<dbReference type="Pfam" id="PF01544">
    <property type="entry name" value="CorA"/>
    <property type="match status" value="1"/>
</dbReference>
<keyword evidence="4" id="KW-1003">Cell membrane</keyword>
<dbReference type="PANTHER" id="PTHR46494">
    <property type="entry name" value="CORA FAMILY METAL ION TRANSPORTER (EUROFUNG)"/>
    <property type="match status" value="1"/>
</dbReference>
<evidence type="ECO:0000256" key="3">
    <source>
        <dbReference type="ARBA" id="ARBA00022448"/>
    </source>
</evidence>
<feature type="transmembrane region" description="Helical" evidence="8">
    <location>
        <begin position="299"/>
        <end position="320"/>
    </location>
</feature>
<dbReference type="RefSeq" id="WP_129989617.1">
    <property type="nucleotide sequence ID" value="NZ_SDPU01000037.1"/>
</dbReference>
<sequence>MRVRFIDADGAHDRPSDDVVVLLGRDDGFLWVDVPHWDDETEGFLHGLGCHPKVIEACTVRNHVPTVHSYPDHWFLTMHTPLLGEAGHVHLLELDLIVGEHYLVTVHGPLNPIVDPAHALVETDGVLHRIEEGRFRPTSPADVAYAVASGVARSQRDLVRDVAERLPGLEQQVMQSQLTEPEALLEKMFLIRHELITARTMAAQTHDVCARIGALDRWVPEASRALARDLADQFDRVRSVADGESHFLFGVIELYQTKVNTKMTVAMERLAVIAAVTLPVTAIASVYGMNVIVNEHTHVTQLLLVLVTMVTISGLLLIWAKRQGWW</sequence>
<dbReference type="GO" id="GO:0015095">
    <property type="term" value="F:magnesium ion transmembrane transporter activity"/>
    <property type="evidence" value="ECO:0007669"/>
    <property type="project" value="TreeGrafter"/>
</dbReference>
<dbReference type="GO" id="GO:0000287">
    <property type="term" value="F:magnesium ion binding"/>
    <property type="evidence" value="ECO:0007669"/>
    <property type="project" value="TreeGrafter"/>
</dbReference>
<dbReference type="CDD" id="cd12822">
    <property type="entry name" value="TmCorA-like"/>
    <property type="match status" value="1"/>
</dbReference>
<dbReference type="SUPFAM" id="SSF143865">
    <property type="entry name" value="CorA soluble domain-like"/>
    <property type="match status" value="1"/>
</dbReference>
<keyword evidence="7 8" id="KW-0472">Membrane</keyword>
<dbReference type="PANTHER" id="PTHR46494:SF1">
    <property type="entry name" value="CORA FAMILY METAL ION TRANSPORTER (EUROFUNG)"/>
    <property type="match status" value="1"/>
</dbReference>
<comment type="similarity">
    <text evidence="2">Belongs to the CorA metal ion transporter (MIT) (TC 1.A.35) family.</text>
</comment>
<dbReference type="SUPFAM" id="SSF144083">
    <property type="entry name" value="Magnesium transport protein CorA, transmembrane region"/>
    <property type="match status" value="1"/>
</dbReference>
<dbReference type="InterPro" id="IPR002523">
    <property type="entry name" value="MgTranspt_CorA/ZnTranspt_ZntB"/>
</dbReference>
<accession>A0A4Q5IT12</accession>
<evidence type="ECO:0000256" key="7">
    <source>
        <dbReference type="ARBA" id="ARBA00023136"/>
    </source>
</evidence>
<dbReference type="GO" id="GO:0050897">
    <property type="term" value="F:cobalt ion binding"/>
    <property type="evidence" value="ECO:0007669"/>
    <property type="project" value="TreeGrafter"/>
</dbReference>
<protein>
    <submittedName>
        <fullName evidence="9">Magnesium transporter</fullName>
    </submittedName>
</protein>